<keyword evidence="2" id="KW-1185">Reference proteome</keyword>
<evidence type="ECO:0000313" key="1">
    <source>
        <dbReference type="EMBL" id="MFD1052479.1"/>
    </source>
</evidence>
<dbReference type="Proteomes" id="UP001597045">
    <property type="component" value="Unassembled WGS sequence"/>
</dbReference>
<proteinExistence type="predicted"/>
<dbReference type="EMBL" id="JBHTIS010004457">
    <property type="protein sequence ID" value="MFD1052479.1"/>
    <property type="molecule type" value="Genomic_DNA"/>
</dbReference>
<sequence length="68" mass="7429">YSVKLLEKAVSRGKMTQDKADQLATHGIQVHDHVPTGVFTTPNNLSYLRAKVERTGHTIALAAAKVFP</sequence>
<comment type="caution">
    <text evidence="1">The sequence shown here is derived from an EMBL/GenBank/DDBJ whole genome shotgun (WGS) entry which is preliminary data.</text>
</comment>
<organism evidence="1 2">
    <name type="scientific">Kibdelosporangium lantanae</name>
    <dbReference type="NCBI Taxonomy" id="1497396"/>
    <lineage>
        <taxon>Bacteria</taxon>
        <taxon>Bacillati</taxon>
        <taxon>Actinomycetota</taxon>
        <taxon>Actinomycetes</taxon>
        <taxon>Pseudonocardiales</taxon>
        <taxon>Pseudonocardiaceae</taxon>
        <taxon>Kibdelosporangium</taxon>
    </lineage>
</organism>
<name>A0ABW3MSV6_9PSEU</name>
<protein>
    <submittedName>
        <fullName evidence="1">Uncharacterized protein</fullName>
    </submittedName>
</protein>
<feature type="non-terminal residue" evidence="1">
    <location>
        <position position="1"/>
    </location>
</feature>
<reference evidence="2" key="1">
    <citation type="journal article" date="2019" name="Int. J. Syst. Evol. Microbiol.">
        <title>The Global Catalogue of Microorganisms (GCM) 10K type strain sequencing project: providing services to taxonomists for standard genome sequencing and annotation.</title>
        <authorList>
            <consortium name="The Broad Institute Genomics Platform"/>
            <consortium name="The Broad Institute Genome Sequencing Center for Infectious Disease"/>
            <person name="Wu L."/>
            <person name="Ma J."/>
        </authorList>
    </citation>
    <scope>NUCLEOTIDE SEQUENCE [LARGE SCALE GENOMIC DNA]</scope>
    <source>
        <strain evidence="2">JCM 31486</strain>
    </source>
</reference>
<gene>
    <name evidence="1" type="ORF">ACFQ1S_46275</name>
</gene>
<evidence type="ECO:0000313" key="2">
    <source>
        <dbReference type="Proteomes" id="UP001597045"/>
    </source>
</evidence>
<accession>A0ABW3MSV6</accession>